<feature type="transmembrane region" description="Helical" evidence="13">
    <location>
        <begin position="12"/>
        <end position="30"/>
    </location>
</feature>
<evidence type="ECO:0000256" key="10">
    <source>
        <dbReference type="ARBA" id="ARBA00023112"/>
    </source>
</evidence>
<accession>A0A5Q6PP71</accession>
<keyword evidence="7 13" id="KW-0812">Transmembrane</keyword>
<feature type="transmembrane region" description="Helical" evidence="13">
    <location>
        <begin position="259"/>
        <end position="280"/>
    </location>
</feature>
<evidence type="ECO:0000313" key="15">
    <source>
        <dbReference type="Proteomes" id="UP000323225"/>
    </source>
</evidence>
<keyword evidence="11 13" id="KW-0472">Membrane</keyword>
<evidence type="ECO:0000256" key="8">
    <source>
        <dbReference type="ARBA" id="ARBA00022989"/>
    </source>
</evidence>
<dbReference type="GO" id="GO:0046583">
    <property type="term" value="F:monoatomic cation efflux transmembrane transporter activity"/>
    <property type="evidence" value="ECO:0007669"/>
    <property type="project" value="TreeGrafter"/>
</dbReference>
<proteinExistence type="inferred from homology"/>
<evidence type="ECO:0000256" key="12">
    <source>
        <dbReference type="ARBA" id="ARBA00023285"/>
    </source>
</evidence>
<dbReference type="PANTHER" id="PTHR40659">
    <property type="entry name" value="NICKEL/COBALT EFFLUX SYSTEM RCNA"/>
    <property type="match status" value="1"/>
</dbReference>
<evidence type="ECO:0000256" key="7">
    <source>
        <dbReference type="ARBA" id="ARBA00022692"/>
    </source>
</evidence>
<evidence type="ECO:0000313" key="14">
    <source>
        <dbReference type="EMBL" id="KAA1256746.1"/>
    </source>
</evidence>
<feature type="transmembrane region" description="Helical" evidence="13">
    <location>
        <begin position="51"/>
        <end position="76"/>
    </location>
</feature>
<dbReference type="PANTHER" id="PTHR40659:SF1">
    <property type="entry name" value="NICKEL_COBALT EFFLUX SYSTEM RCNA"/>
    <property type="match status" value="1"/>
</dbReference>
<evidence type="ECO:0000256" key="2">
    <source>
        <dbReference type="ARBA" id="ARBA00004651"/>
    </source>
</evidence>
<protein>
    <recommendedName>
        <fullName evidence="13">Nickel/cobalt efflux system</fullName>
    </recommendedName>
</protein>
<feature type="transmembrane region" description="Helical" evidence="13">
    <location>
        <begin position="286"/>
        <end position="314"/>
    </location>
</feature>
<organism evidence="14 15">
    <name type="scientific">Vibrio cholerae</name>
    <dbReference type="NCBI Taxonomy" id="666"/>
    <lineage>
        <taxon>Bacteria</taxon>
        <taxon>Pseudomonadati</taxon>
        <taxon>Pseudomonadota</taxon>
        <taxon>Gammaproteobacteria</taxon>
        <taxon>Vibrionales</taxon>
        <taxon>Vibrionaceae</taxon>
        <taxon>Vibrio</taxon>
    </lineage>
</organism>
<evidence type="ECO:0000256" key="9">
    <source>
        <dbReference type="ARBA" id="ARBA00023065"/>
    </source>
</evidence>
<dbReference type="GO" id="GO:0006824">
    <property type="term" value="P:cobalt ion transport"/>
    <property type="evidence" value="ECO:0007669"/>
    <property type="project" value="UniProtKB-KW"/>
</dbReference>
<keyword evidence="3" id="KW-0171">Cobalt transport</keyword>
<comment type="similarity">
    <text evidence="13">Belongs to the NiCoT transporter (TC 2.A.52) family.</text>
</comment>
<feature type="transmembrane region" description="Helical" evidence="13">
    <location>
        <begin position="335"/>
        <end position="354"/>
    </location>
</feature>
<reference evidence="14 15" key="1">
    <citation type="submission" date="2019-09" db="EMBL/GenBank/DDBJ databases">
        <authorList>
            <person name="Kritzky A."/>
            <person name="Schelkanova E.Y."/>
            <person name="Alkhova Z.V."/>
            <person name="Smirnova N.I."/>
        </authorList>
    </citation>
    <scope>NUCLEOTIDE SEQUENCE [LARGE SCALE GENOMIC DNA]</scope>
    <source>
        <strain evidence="14 15">M1526</strain>
    </source>
</reference>
<evidence type="ECO:0000256" key="3">
    <source>
        <dbReference type="ARBA" id="ARBA00022426"/>
    </source>
</evidence>
<keyword evidence="6" id="KW-0533">Nickel</keyword>
<dbReference type="AlphaFoldDB" id="A0A5Q6PP71"/>
<keyword evidence="4 13" id="KW-0813">Transport</keyword>
<evidence type="ECO:0000256" key="13">
    <source>
        <dbReference type="RuleBase" id="RU362101"/>
    </source>
</evidence>
<evidence type="ECO:0000256" key="5">
    <source>
        <dbReference type="ARBA" id="ARBA00022475"/>
    </source>
</evidence>
<sequence>MDFVALLQQGHGWFFIPSAILLGALHGLEPGHSKTLMAAFIVAVKGTVKQAVMLGLAATLSHTAIVWLIAVGGMYISQKFTAENTEPWMQLLSGVIIVSTGLWMFWRTWNDERAWHKAHNHTHEWTTQVVDTGHGHVSLSLIEEGAHNRFQLRILHGKPLKAEGVKILVPSHNGQGTDIYNFIERDGYLESDTCIEVSDAISVKLVIGHHDHTHDFDVHFIAGSHSGSETNEYQDAHERAHALDIQKRFENRDVTNGQILLFGLTGGLIPCPAAVTVLLICLQLKAITLGATLVVSFSIGLALTLVAVGIVAALGVQKATSKWSGLNNVARRAPYLSGILITAVGIYMAIHGYISLIS</sequence>
<evidence type="ECO:0000256" key="6">
    <source>
        <dbReference type="ARBA" id="ARBA00022596"/>
    </source>
</evidence>
<dbReference type="Proteomes" id="UP000323225">
    <property type="component" value="Unassembled WGS sequence"/>
</dbReference>
<dbReference type="InterPro" id="IPR011541">
    <property type="entry name" value="Ni/Co_transpt_high_affinity"/>
</dbReference>
<keyword evidence="9" id="KW-0406">Ion transport</keyword>
<evidence type="ECO:0000256" key="4">
    <source>
        <dbReference type="ARBA" id="ARBA00022448"/>
    </source>
</evidence>
<dbReference type="GO" id="GO:0015099">
    <property type="term" value="F:nickel cation transmembrane transporter activity"/>
    <property type="evidence" value="ECO:0007669"/>
    <property type="project" value="UniProtKB-UniRule"/>
</dbReference>
<dbReference type="GO" id="GO:0005886">
    <property type="term" value="C:plasma membrane"/>
    <property type="evidence" value="ECO:0007669"/>
    <property type="project" value="UniProtKB-SubCell"/>
</dbReference>
<keyword evidence="5" id="KW-1003">Cell membrane</keyword>
<comment type="subcellular location">
    <subcellularLocation>
        <location evidence="2 13">Cell membrane</location>
        <topology evidence="2 13">Multi-pass membrane protein</topology>
    </subcellularLocation>
</comment>
<keyword evidence="10" id="KW-0921">Nickel transport</keyword>
<evidence type="ECO:0000256" key="11">
    <source>
        <dbReference type="ARBA" id="ARBA00023136"/>
    </source>
</evidence>
<gene>
    <name evidence="14" type="ORF">F0M16_01865</name>
</gene>
<dbReference type="EMBL" id="VUAA01000001">
    <property type="protein sequence ID" value="KAA1256746.1"/>
    <property type="molecule type" value="Genomic_DNA"/>
</dbReference>
<dbReference type="GO" id="GO:0032025">
    <property type="term" value="P:response to cobalt ion"/>
    <property type="evidence" value="ECO:0007669"/>
    <property type="project" value="TreeGrafter"/>
</dbReference>
<comment type="function">
    <text evidence="1">Efflux system for nickel and cobalt.</text>
</comment>
<keyword evidence="12" id="KW-0170">Cobalt</keyword>
<comment type="caution">
    <text evidence="14">The sequence shown here is derived from an EMBL/GenBank/DDBJ whole genome shotgun (WGS) entry which is preliminary data.</text>
</comment>
<evidence type="ECO:0000256" key="1">
    <source>
        <dbReference type="ARBA" id="ARBA00002510"/>
    </source>
</evidence>
<dbReference type="RefSeq" id="WP_149608552.1">
    <property type="nucleotide sequence ID" value="NZ_JBAFYM010000001.1"/>
</dbReference>
<name>A0A5Q6PP71_VIBCL</name>
<dbReference type="Pfam" id="PF03824">
    <property type="entry name" value="NicO"/>
    <property type="match status" value="2"/>
</dbReference>
<dbReference type="InterPro" id="IPR051224">
    <property type="entry name" value="NiCoT_RcnA"/>
</dbReference>
<feature type="transmembrane region" description="Helical" evidence="13">
    <location>
        <begin position="88"/>
        <end position="106"/>
    </location>
</feature>
<keyword evidence="8 13" id="KW-1133">Transmembrane helix</keyword>
<dbReference type="GO" id="GO:0010045">
    <property type="term" value="P:response to nickel cation"/>
    <property type="evidence" value="ECO:0007669"/>
    <property type="project" value="TreeGrafter"/>
</dbReference>
<dbReference type="NCBIfam" id="NF007454">
    <property type="entry name" value="PRK10019.1"/>
    <property type="match status" value="1"/>
</dbReference>